<protein>
    <recommendedName>
        <fullName evidence="3">HutD family protein</fullName>
    </recommendedName>
</protein>
<reference evidence="1" key="1">
    <citation type="submission" date="2020-01" db="EMBL/GenBank/DDBJ databases">
        <authorList>
            <person name="Chen W.-M."/>
        </authorList>
    </citation>
    <scope>NUCLEOTIDE SEQUENCE</scope>
    <source>
        <strain evidence="1">CYK-10</strain>
    </source>
</reference>
<dbReference type="PANTHER" id="PTHR37943:SF1">
    <property type="entry name" value="PROTEIN VES"/>
    <property type="match status" value="1"/>
</dbReference>
<dbReference type="EMBL" id="JAABNR010000027">
    <property type="protein sequence ID" value="NBZ89618.1"/>
    <property type="molecule type" value="Genomic_DNA"/>
</dbReference>
<dbReference type="Pfam" id="PF05962">
    <property type="entry name" value="HutD"/>
    <property type="match status" value="1"/>
</dbReference>
<accession>A0AAE4YE22</accession>
<dbReference type="PANTHER" id="PTHR37943">
    <property type="entry name" value="PROTEIN VES"/>
    <property type="match status" value="1"/>
</dbReference>
<keyword evidence="2" id="KW-1185">Reference proteome</keyword>
<dbReference type="InterPro" id="IPR010282">
    <property type="entry name" value="Uncharacterised_HutD/Ves"/>
</dbReference>
<evidence type="ECO:0008006" key="3">
    <source>
        <dbReference type="Google" id="ProtNLM"/>
    </source>
</evidence>
<gene>
    <name evidence="1" type="ORF">GV832_18675</name>
</gene>
<dbReference type="Proteomes" id="UP001193501">
    <property type="component" value="Unassembled WGS sequence"/>
</dbReference>
<evidence type="ECO:0000313" key="2">
    <source>
        <dbReference type="Proteomes" id="UP001193501"/>
    </source>
</evidence>
<dbReference type="InterPro" id="IPR011051">
    <property type="entry name" value="RmlC_Cupin_sf"/>
</dbReference>
<dbReference type="InterPro" id="IPR014710">
    <property type="entry name" value="RmlC-like_jellyroll"/>
</dbReference>
<name>A0AAE4YE22_9RHOB</name>
<dbReference type="SUPFAM" id="SSF51182">
    <property type="entry name" value="RmlC-like cupins"/>
    <property type="match status" value="1"/>
</dbReference>
<dbReference type="Gene3D" id="2.60.120.10">
    <property type="entry name" value="Jelly Rolls"/>
    <property type="match status" value="1"/>
</dbReference>
<organism evidence="1 2">
    <name type="scientific">Stagnihabitans tardus</name>
    <dbReference type="NCBI Taxonomy" id="2699202"/>
    <lineage>
        <taxon>Bacteria</taxon>
        <taxon>Pseudomonadati</taxon>
        <taxon>Pseudomonadota</taxon>
        <taxon>Alphaproteobacteria</taxon>
        <taxon>Rhodobacterales</taxon>
        <taxon>Paracoccaceae</taxon>
        <taxon>Stagnihabitans</taxon>
    </lineage>
</organism>
<proteinExistence type="predicted"/>
<comment type="caution">
    <text evidence="1">The sequence shown here is derived from an EMBL/GenBank/DDBJ whole genome shotgun (WGS) entry which is preliminary data.</text>
</comment>
<sequence>MIHLTTKDFRPMPWANGKGTTLELYKTPNLRLSRAQVVEDGPFSLFPGIQRNLTVLTGPGFDLVGDASFQARPLTPLAFAGDLRLSAVNVTAPSEDFNVMSPTPARVRITQGPAKGALLILQAAPGLALYDLILTETEIILPVPVIEVS</sequence>
<dbReference type="AlphaFoldDB" id="A0AAE4YE22"/>
<dbReference type="RefSeq" id="WP_168776417.1">
    <property type="nucleotide sequence ID" value="NZ_JAABNR010000027.1"/>
</dbReference>
<evidence type="ECO:0000313" key="1">
    <source>
        <dbReference type="EMBL" id="NBZ89618.1"/>
    </source>
</evidence>